<proteinExistence type="predicted"/>
<accession>A0A4Z1CEN0</accession>
<gene>
    <name evidence="1" type="ORF">EXE59_11080</name>
</gene>
<sequence>MPDRRARIDAFLDAYGIPADFDVADAVIRHRHATIEHVRLLADQGVEPQRTWVAEGSLEDEAAEIRWIEGNRALLAVSPAIPPTPRYAARSRRTAG</sequence>
<dbReference type="RefSeq" id="WP_135838955.1">
    <property type="nucleotide sequence ID" value="NZ_SRRO01000001.1"/>
</dbReference>
<organism evidence="1 2">
    <name type="scientific">Nocardioides eburneiflavus</name>
    <dbReference type="NCBI Taxonomy" id="2518372"/>
    <lineage>
        <taxon>Bacteria</taxon>
        <taxon>Bacillati</taxon>
        <taxon>Actinomycetota</taxon>
        <taxon>Actinomycetes</taxon>
        <taxon>Propionibacteriales</taxon>
        <taxon>Nocardioidaceae</taxon>
        <taxon>Nocardioides</taxon>
    </lineage>
</organism>
<keyword evidence="2" id="KW-1185">Reference proteome</keyword>
<dbReference type="EMBL" id="SRRO01000001">
    <property type="protein sequence ID" value="TGN64445.1"/>
    <property type="molecule type" value="Genomic_DNA"/>
</dbReference>
<protein>
    <submittedName>
        <fullName evidence="1">Uncharacterized protein</fullName>
    </submittedName>
</protein>
<dbReference type="Proteomes" id="UP000297496">
    <property type="component" value="Unassembled WGS sequence"/>
</dbReference>
<name>A0A4Z1CEN0_9ACTN</name>
<comment type="caution">
    <text evidence="1">The sequence shown here is derived from an EMBL/GenBank/DDBJ whole genome shotgun (WGS) entry which is preliminary data.</text>
</comment>
<reference evidence="1 2" key="1">
    <citation type="submission" date="2019-04" db="EMBL/GenBank/DDBJ databases">
        <title>Three New Species of Nocardioides, Nocardioides euryhalodurans sp. nov., Nocardioides seonyuensis sp. nov. and Nocardioides eburneoflavus sp. nov. Isolated from Soil.</title>
        <authorList>
            <person name="Roh S.G."/>
            <person name="Lee C."/>
            <person name="Kim M.-K."/>
            <person name="Kim S.B."/>
        </authorList>
    </citation>
    <scope>NUCLEOTIDE SEQUENCE [LARGE SCALE GENOMIC DNA]</scope>
    <source>
        <strain evidence="1 2">MMS17-SY213</strain>
    </source>
</reference>
<dbReference type="OrthoDB" id="236897at2"/>
<evidence type="ECO:0000313" key="2">
    <source>
        <dbReference type="Proteomes" id="UP000297496"/>
    </source>
</evidence>
<dbReference type="AlphaFoldDB" id="A0A4Z1CEN0"/>
<evidence type="ECO:0000313" key="1">
    <source>
        <dbReference type="EMBL" id="TGN64445.1"/>
    </source>
</evidence>